<evidence type="ECO:0000256" key="4">
    <source>
        <dbReference type="ARBA" id="ARBA00022980"/>
    </source>
</evidence>
<accession>A0A0C1QP39</accession>
<name>A0A0C1QP39_9RICK</name>
<dbReference type="Gene3D" id="3.90.470.10">
    <property type="entry name" value="Ribosomal protein L22/L17"/>
    <property type="match status" value="1"/>
</dbReference>
<reference evidence="11 12" key="1">
    <citation type="submission" date="2014-11" db="EMBL/GenBank/DDBJ databases">
        <title>A Rickettsiales Symbiont of Amoebae With Ancient Features.</title>
        <authorList>
            <person name="Schulz F."/>
            <person name="Martijn J."/>
            <person name="Wascher F."/>
            <person name="Kostanjsek R."/>
            <person name="Ettema T.J."/>
            <person name="Horn M."/>
        </authorList>
    </citation>
    <scope>NUCLEOTIDE SEQUENCE [LARGE SCALE GENOMIC DNA]</scope>
    <source>
        <strain evidence="11 12">UWC36</strain>
    </source>
</reference>
<protein>
    <recommendedName>
        <fullName evidence="6 7">Large ribosomal subunit protein uL22</fullName>
    </recommendedName>
</protein>
<evidence type="ECO:0000256" key="10">
    <source>
        <dbReference type="RuleBase" id="RU004008"/>
    </source>
</evidence>
<evidence type="ECO:0000256" key="3">
    <source>
        <dbReference type="ARBA" id="ARBA00022884"/>
    </source>
</evidence>
<dbReference type="CDD" id="cd00336">
    <property type="entry name" value="Ribosomal_L22"/>
    <property type="match status" value="1"/>
</dbReference>
<dbReference type="STRING" id="86105.NF27_CG00080"/>
<dbReference type="GO" id="GO:0019843">
    <property type="term" value="F:rRNA binding"/>
    <property type="evidence" value="ECO:0007669"/>
    <property type="project" value="UniProtKB-UniRule"/>
</dbReference>
<evidence type="ECO:0000256" key="9">
    <source>
        <dbReference type="RuleBase" id="RU004006"/>
    </source>
</evidence>
<organism evidence="11 12">
    <name type="scientific">Candidatus Jidaibacter acanthamoebae</name>
    <dbReference type="NCBI Taxonomy" id="86105"/>
    <lineage>
        <taxon>Bacteria</taxon>
        <taxon>Pseudomonadati</taxon>
        <taxon>Pseudomonadota</taxon>
        <taxon>Alphaproteobacteria</taxon>
        <taxon>Rickettsiales</taxon>
        <taxon>Candidatus Midichloriaceae</taxon>
        <taxon>Candidatus Jidaibacter</taxon>
    </lineage>
</organism>
<dbReference type="InterPro" id="IPR001063">
    <property type="entry name" value="Ribosomal_uL22"/>
</dbReference>
<keyword evidence="5 7" id="KW-0687">Ribonucleoprotein</keyword>
<evidence type="ECO:0000256" key="1">
    <source>
        <dbReference type="ARBA" id="ARBA00009451"/>
    </source>
</evidence>
<evidence type="ECO:0000256" key="5">
    <source>
        <dbReference type="ARBA" id="ARBA00023274"/>
    </source>
</evidence>
<dbReference type="EMBL" id="JSWE01000058">
    <property type="protein sequence ID" value="KIE05828.1"/>
    <property type="molecule type" value="Genomic_DNA"/>
</dbReference>
<evidence type="ECO:0000313" key="11">
    <source>
        <dbReference type="EMBL" id="KIE05828.1"/>
    </source>
</evidence>
<comment type="function">
    <text evidence="7 10">This protein binds specifically to 23S rRNA; its binding is stimulated by other ribosomal proteins, e.g., L4, L17, and L20. It is important during the early stages of 50S assembly. It makes multiple contacts with different domains of the 23S rRNA in the assembled 50S subunit and ribosome.</text>
</comment>
<evidence type="ECO:0000256" key="8">
    <source>
        <dbReference type="RuleBase" id="RU004005"/>
    </source>
</evidence>
<dbReference type="GO" id="GO:0022625">
    <property type="term" value="C:cytosolic large ribosomal subunit"/>
    <property type="evidence" value="ECO:0007669"/>
    <property type="project" value="TreeGrafter"/>
</dbReference>
<keyword evidence="4 7" id="KW-0689">Ribosomal protein</keyword>
<dbReference type="InterPro" id="IPR005727">
    <property type="entry name" value="Ribosomal_uL22_bac/chlpt-type"/>
</dbReference>
<evidence type="ECO:0000313" key="12">
    <source>
        <dbReference type="Proteomes" id="UP000031258"/>
    </source>
</evidence>
<evidence type="ECO:0000256" key="6">
    <source>
        <dbReference type="ARBA" id="ARBA00035207"/>
    </source>
</evidence>
<comment type="similarity">
    <text evidence="1 7 8">Belongs to the universal ribosomal protein uL22 family.</text>
</comment>
<evidence type="ECO:0000256" key="7">
    <source>
        <dbReference type="HAMAP-Rule" id="MF_01331"/>
    </source>
</evidence>
<evidence type="ECO:0000256" key="2">
    <source>
        <dbReference type="ARBA" id="ARBA00022730"/>
    </source>
</evidence>
<keyword evidence="12" id="KW-1185">Reference proteome</keyword>
<dbReference type="Proteomes" id="UP000031258">
    <property type="component" value="Unassembled WGS sequence"/>
</dbReference>
<sequence length="124" mass="13961">MTVVTRRRHLDQSKTAYAKAAALKTSPQKLGLVVDLIKGMDINQAFMQLQFSKKRIAREVSKVLNSAVSNAENNHNLDIDRLFVSEVLVGKAFTLKRFHARARGRAGKIFKPFSKMTIFVSERG</sequence>
<gene>
    <name evidence="11" type="primary">rplV_2</name>
    <name evidence="7" type="synonym">rplV</name>
    <name evidence="11" type="ORF">NF27_CG00080</name>
</gene>
<comment type="subunit">
    <text evidence="7 9">Part of the 50S ribosomal subunit.</text>
</comment>
<dbReference type="InterPro" id="IPR047867">
    <property type="entry name" value="Ribosomal_uL22_bac/org-type"/>
</dbReference>
<dbReference type="SUPFAM" id="SSF54843">
    <property type="entry name" value="Ribosomal protein L22"/>
    <property type="match status" value="1"/>
</dbReference>
<dbReference type="PANTHER" id="PTHR13501:SF8">
    <property type="entry name" value="LARGE RIBOSOMAL SUBUNIT PROTEIN UL22M"/>
    <property type="match status" value="1"/>
</dbReference>
<dbReference type="PANTHER" id="PTHR13501">
    <property type="entry name" value="CHLOROPLAST 50S RIBOSOMAL PROTEIN L22-RELATED"/>
    <property type="match status" value="1"/>
</dbReference>
<keyword evidence="2 7" id="KW-0699">rRNA-binding</keyword>
<dbReference type="OrthoDB" id="9805969at2"/>
<dbReference type="AlphaFoldDB" id="A0A0C1QP39"/>
<comment type="caution">
    <text evidence="11">The sequence shown here is derived from an EMBL/GenBank/DDBJ whole genome shotgun (WGS) entry which is preliminary data.</text>
</comment>
<dbReference type="GO" id="GO:0003735">
    <property type="term" value="F:structural constituent of ribosome"/>
    <property type="evidence" value="ECO:0007669"/>
    <property type="project" value="InterPro"/>
</dbReference>
<keyword evidence="3 7" id="KW-0694">RNA-binding</keyword>
<dbReference type="GO" id="GO:0006412">
    <property type="term" value="P:translation"/>
    <property type="evidence" value="ECO:0007669"/>
    <property type="project" value="UniProtKB-UniRule"/>
</dbReference>
<proteinExistence type="inferred from homology"/>
<dbReference type="RefSeq" id="WP_038540041.1">
    <property type="nucleotide sequence ID" value="NZ_JSWE01000058.1"/>
</dbReference>
<comment type="function">
    <text evidence="7">The globular domain of the protein is located near the polypeptide exit tunnel on the outside of the subunit, while an extended beta-hairpin is found that lines the wall of the exit tunnel in the center of the 70S ribosome.</text>
</comment>
<dbReference type="InterPro" id="IPR036394">
    <property type="entry name" value="Ribosomal_uL22_sf"/>
</dbReference>
<dbReference type="PATRIC" id="fig|86105.3.peg.242"/>
<dbReference type="HAMAP" id="MF_01331_B">
    <property type="entry name" value="Ribosomal_uL22_B"/>
    <property type="match status" value="1"/>
</dbReference>
<dbReference type="Pfam" id="PF00237">
    <property type="entry name" value="Ribosomal_L22"/>
    <property type="match status" value="1"/>
</dbReference>
<dbReference type="NCBIfam" id="TIGR01044">
    <property type="entry name" value="rplV_bact"/>
    <property type="match status" value="1"/>
</dbReference>